<accession>A0AAV6IJK9</accession>
<sequence>MIITGLLIYGKSAISMLFMGRLGKEALAGGSLSVGIANITGFSIISGLAMGMEAISSQAFGAKQWAIMAQTLHRTTAMLLLASIPISLLWLNINPILLLCGQDPTISSIASTYLAFSIPDLFFQSFINPLKIYLRTQNITLPLMLSAAFSLSIHAPINYFLVHYLHLGIRGIAMASAIANLNLLISLSLYTRFSSISVSWELITSITCFNDWKMLLTLALPSCVSVCLEWWWYELMIVLAGLLPNAAEVVATMGILLQATSLLYIFPSALSLAVSTRVGNELGANQPGKAKTSSLIALSCAVSNGFVAMLFMMTVRNGWGGVYTVDGGILATTAAVMPVAALCEVGNCPQTAGCGVLRGSARPASAANINLGSFYGVGLPVAIVMGLVMDMGLQGLWLGLLAAQVVCAVLMVFVLMRTDWVQEANRGRELIGI</sequence>
<dbReference type="NCBIfam" id="TIGR00797">
    <property type="entry name" value="matE"/>
    <property type="match status" value="1"/>
</dbReference>
<evidence type="ECO:0000256" key="6">
    <source>
        <dbReference type="SAM" id="Phobius"/>
    </source>
</evidence>
<feature type="transmembrane region" description="Helical" evidence="6">
    <location>
        <begin position="26"/>
        <end position="50"/>
    </location>
</feature>
<evidence type="ECO:0000313" key="7">
    <source>
        <dbReference type="EMBL" id="KAG5528786.1"/>
    </source>
</evidence>
<dbReference type="Proteomes" id="UP000823749">
    <property type="component" value="Chromosome 10"/>
</dbReference>
<comment type="subcellular location">
    <subcellularLocation>
        <location evidence="1">Membrane</location>
        <topology evidence="1">Multi-pass membrane protein</topology>
    </subcellularLocation>
</comment>
<evidence type="ECO:0000256" key="5">
    <source>
        <dbReference type="ARBA" id="ARBA00023136"/>
    </source>
</evidence>
<feature type="transmembrane region" description="Helical" evidence="6">
    <location>
        <begin position="327"/>
        <end position="346"/>
    </location>
</feature>
<evidence type="ECO:0000256" key="4">
    <source>
        <dbReference type="ARBA" id="ARBA00022989"/>
    </source>
</evidence>
<feature type="transmembrane region" description="Helical" evidence="6">
    <location>
        <begin position="71"/>
        <end position="93"/>
    </location>
</feature>
<name>A0AAV6IJK9_9ERIC</name>
<evidence type="ECO:0000256" key="2">
    <source>
        <dbReference type="ARBA" id="ARBA00010199"/>
    </source>
</evidence>
<feature type="transmembrane region" description="Helical" evidence="6">
    <location>
        <begin position="212"/>
        <end position="233"/>
    </location>
</feature>
<dbReference type="GO" id="GO:0016020">
    <property type="term" value="C:membrane"/>
    <property type="evidence" value="ECO:0007669"/>
    <property type="project" value="UniProtKB-SubCell"/>
</dbReference>
<feature type="transmembrane region" description="Helical" evidence="6">
    <location>
        <begin position="105"/>
        <end position="127"/>
    </location>
</feature>
<keyword evidence="8" id="KW-1185">Reference proteome</keyword>
<dbReference type="AlphaFoldDB" id="A0AAV6IJK9"/>
<feature type="transmembrane region" description="Helical" evidence="6">
    <location>
        <begin position="167"/>
        <end position="191"/>
    </location>
</feature>
<feature type="transmembrane region" description="Helical" evidence="6">
    <location>
        <begin position="253"/>
        <end position="274"/>
    </location>
</feature>
<keyword evidence="4 6" id="KW-1133">Transmembrane helix</keyword>
<dbReference type="GO" id="GO:0015297">
    <property type="term" value="F:antiporter activity"/>
    <property type="evidence" value="ECO:0007669"/>
    <property type="project" value="InterPro"/>
</dbReference>
<feature type="transmembrane region" description="Helical" evidence="6">
    <location>
        <begin position="395"/>
        <end position="416"/>
    </location>
</feature>
<evidence type="ECO:0000256" key="3">
    <source>
        <dbReference type="ARBA" id="ARBA00022692"/>
    </source>
</evidence>
<evidence type="ECO:0000313" key="8">
    <source>
        <dbReference type="Proteomes" id="UP000823749"/>
    </source>
</evidence>
<keyword evidence="5 6" id="KW-0472">Membrane</keyword>
<evidence type="ECO:0008006" key="9">
    <source>
        <dbReference type="Google" id="ProtNLM"/>
    </source>
</evidence>
<dbReference type="PANTHER" id="PTHR11206">
    <property type="entry name" value="MULTIDRUG RESISTANCE PROTEIN"/>
    <property type="match status" value="1"/>
</dbReference>
<comment type="similarity">
    <text evidence="2">Belongs to the multi antimicrobial extrusion (MATE) (TC 2.A.66.1) family.</text>
</comment>
<feature type="transmembrane region" description="Helical" evidence="6">
    <location>
        <begin position="139"/>
        <end position="161"/>
    </location>
</feature>
<evidence type="ECO:0000256" key="1">
    <source>
        <dbReference type="ARBA" id="ARBA00004141"/>
    </source>
</evidence>
<comment type="caution">
    <text evidence="7">The sequence shown here is derived from an EMBL/GenBank/DDBJ whole genome shotgun (WGS) entry which is preliminary data.</text>
</comment>
<proteinExistence type="inferred from homology"/>
<dbReference type="GO" id="GO:1990961">
    <property type="term" value="P:xenobiotic detoxification by transmembrane export across the plasma membrane"/>
    <property type="evidence" value="ECO:0007669"/>
    <property type="project" value="InterPro"/>
</dbReference>
<dbReference type="CDD" id="cd13132">
    <property type="entry name" value="MATE_eukaryotic"/>
    <property type="match status" value="1"/>
</dbReference>
<protein>
    <recommendedName>
        <fullName evidence="9">Multidrug and toxic compound extrusion protein</fullName>
    </recommendedName>
</protein>
<dbReference type="InterPro" id="IPR002528">
    <property type="entry name" value="MATE_fam"/>
</dbReference>
<dbReference type="GO" id="GO:0042910">
    <property type="term" value="F:xenobiotic transmembrane transporter activity"/>
    <property type="evidence" value="ECO:0007669"/>
    <property type="project" value="InterPro"/>
</dbReference>
<organism evidence="7 8">
    <name type="scientific">Rhododendron griersonianum</name>
    <dbReference type="NCBI Taxonomy" id="479676"/>
    <lineage>
        <taxon>Eukaryota</taxon>
        <taxon>Viridiplantae</taxon>
        <taxon>Streptophyta</taxon>
        <taxon>Embryophyta</taxon>
        <taxon>Tracheophyta</taxon>
        <taxon>Spermatophyta</taxon>
        <taxon>Magnoliopsida</taxon>
        <taxon>eudicotyledons</taxon>
        <taxon>Gunneridae</taxon>
        <taxon>Pentapetalae</taxon>
        <taxon>asterids</taxon>
        <taxon>Ericales</taxon>
        <taxon>Ericaceae</taxon>
        <taxon>Ericoideae</taxon>
        <taxon>Rhodoreae</taxon>
        <taxon>Rhododendron</taxon>
    </lineage>
</organism>
<dbReference type="Pfam" id="PF01554">
    <property type="entry name" value="MatE"/>
    <property type="match status" value="2"/>
</dbReference>
<keyword evidence="3 6" id="KW-0812">Transmembrane</keyword>
<feature type="transmembrane region" description="Helical" evidence="6">
    <location>
        <begin position="295"/>
        <end position="315"/>
    </location>
</feature>
<gene>
    <name evidence="7" type="ORF">RHGRI_029447</name>
</gene>
<dbReference type="InterPro" id="IPR045069">
    <property type="entry name" value="MATE_euk"/>
</dbReference>
<dbReference type="EMBL" id="JACTNZ010000010">
    <property type="protein sequence ID" value="KAG5528786.1"/>
    <property type="molecule type" value="Genomic_DNA"/>
</dbReference>
<reference evidence="7" key="1">
    <citation type="submission" date="2020-08" db="EMBL/GenBank/DDBJ databases">
        <title>Plant Genome Project.</title>
        <authorList>
            <person name="Zhang R.-G."/>
        </authorList>
    </citation>
    <scope>NUCLEOTIDE SEQUENCE</scope>
    <source>
        <strain evidence="7">WSP0</strain>
        <tissue evidence="7">Leaf</tissue>
    </source>
</reference>
<feature type="transmembrane region" description="Helical" evidence="6">
    <location>
        <begin position="367"/>
        <end position="389"/>
    </location>
</feature>